<name>A0A2H3DGK5_ARMGA</name>
<dbReference type="InParanoid" id="A0A2H3DGK5"/>
<proteinExistence type="predicted"/>
<sequence>MKFSALVQHKPCGTVSVWALLVCKTVCKSNAHRVHPLRVLGASVKGIVSFCGLSLCGAWR</sequence>
<dbReference type="AlphaFoldDB" id="A0A2H3DGK5"/>
<organism evidence="1 2">
    <name type="scientific">Armillaria gallica</name>
    <name type="common">Bulbous honey fungus</name>
    <name type="synonym">Armillaria bulbosa</name>
    <dbReference type="NCBI Taxonomy" id="47427"/>
    <lineage>
        <taxon>Eukaryota</taxon>
        <taxon>Fungi</taxon>
        <taxon>Dikarya</taxon>
        <taxon>Basidiomycota</taxon>
        <taxon>Agaricomycotina</taxon>
        <taxon>Agaricomycetes</taxon>
        <taxon>Agaricomycetidae</taxon>
        <taxon>Agaricales</taxon>
        <taxon>Marasmiineae</taxon>
        <taxon>Physalacriaceae</taxon>
        <taxon>Armillaria</taxon>
    </lineage>
</organism>
<accession>A0A2H3DGK5</accession>
<dbReference type="Proteomes" id="UP000217790">
    <property type="component" value="Unassembled WGS sequence"/>
</dbReference>
<protein>
    <submittedName>
        <fullName evidence="1">Uncharacterized protein</fullName>
    </submittedName>
</protein>
<dbReference type="EMBL" id="KZ293674">
    <property type="protein sequence ID" value="PBK88217.1"/>
    <property type="molecule type" value="Genomic_DNA"/>
</dbReference>
<reference evidence="2" key="1">
    <citation type="journal article" date="2017" name="Nat. Ecol. Evol.">
        <title>Genome expansion and lineage-specific genetic innovations in the forest pathogenic fungi Armillaria.</title>
        <authorList>
            <person name="Sipos G."/>
            <person name="Prasanna A.N."/>
            <person name="Walter M.C."/>
            <person name="O'Connor E."/>
            <person name="Balint B."/>
            <person name="Krizsan K."/>
            <person name="Kiss B."/>
            <person name="Hess J."/>
            <person name="Varga T."/>
            <person name="Slot J."/>
            <person name="Riley R."/>
            <person name="Boka B."/>
            <person name="Rigling D."/>
            <person name="Barry K."/>
            <person name="Lee J."/>
            <person name="Mihaltcheva S."/>
            <person name="LaButti K."/>
            <person name="Lipzen A."/>
            <person name="Waldron R."/>
            <person name="Moloney N.M."/>
            <person name="Sperisen C."/>
            <person name="Kredics L."/>
            <person name="Vagvoelgyi C."/>
            <person name="Patrignani A."/>
            <person name="Fitzpatrick D."/>
            <person name="Nagy I."/>
            <person name="Doyle S."/>
            <person name="Anderson J.B."/>
            <person name="Grigoriev I.V."/>
            <person name="Gueldener U."/>
            <person name="Muensterkoetter M."/>
            <person name="Nagy L.G."/>
        </authorList>
    </citation>
    <scope>NUCLEOTIDE SEQUENCE [LARGE SCALE GENOMIC DNA]</scope>
    <source>
        <strain evidence="2">Ar21-2</strain>
    </source>
</reference>
<evidence type="ECO:0000313" key="1">
    <source>
        <dbReference type="EMBL" id="PBK88217.1"/>
    </source>
</evidence>
<evidence type="ECO:0000313" key="2">
    <source>
        <dbReference type="Proteomes" id="UP000217790"/>
    </source>
</evidence>
<gene>
    <name evidence="1" type="ORF">ARMGADRAFT_435367</name>
</gene>
<keyword evidence="2" id="KW-1185">Reference proteome</keyword>